<organism evidence="2">
    <name type="scientific">Arundo donax</name>
    <name type="common">Giant reed</name>
    <name type="synonym">Donax arundinaceus</name>
    <dbReference type="NCBI Taxonomy" id="35708"/>
    <lineage>
        <taxon>Eukaryota</taxon>
        <taxon>Viridiplantae</taxon>
        <taxon>Streptophyta</taxon>
        <taxon>Embryophyta</taxon>
        <taxon>Tracheophyta</taxon>
        <taxon>Spermatophyta</taxon>
        <taxon>Magnoliopsida</taxon>
        <taxon>Liliopsida</taxon>
        <taxon>Poales</taxon>
        <taxon>Poaceae</taxon>
        <taxon>PACMAD clade</taxon>
        <taxon>Arundinoideae</taxon>
        <taxon>Arundineae</taxon>
        <taxon>Arundo</taxon>
    </lineage>
</organism>
<accession>A0A0A9FUB7</accession>
<sequence length="55" mass="6072">MSSNFGFPKETRPGSVAKHTASISSSTSTKFLKDGVVQMGSYFVVKVDNWTFCDY</sequence>
<reference evidence="2" key="2">
    <citation type="journal article" date="2015" name="Data Brief">
        <title>Shoot transcriptome of the giant reed, Arundo donax.</title>
        <authorList>
            <person name="Barrero R.A."/>
            <person name="Guerrero F.D."/>
            <person name="Moolhuijzen P."/>
            <person name="Goolsby J.A."/>
            <person name="Tidwell J."/>
            <person name="Bellgard S.E."/>
            <person name="Bellgard M.I."/>
        </authorList>
    </citation>
    <scope>NUCLEOTIDE SEQUENCE</scope>
    <source>
        <tissue evidence="2">Shoot tissue taken approximately 20 cm above the soil surface</tissue>
    </source>
</reference>
<name>A0A0A9FUB7_ARUDO</name>
<protein>
    <submittedName>
        <fullName evidence="2">Uncharacterized protein</fullName>
    </submittedName>
</protein>
<proteinExistence type="predicted"/>
<reference evidence="2" key="1">
    <citation type="submission" date="2014-09" db="EMBL/GenBank/DDBJ databases">
        <authorList>
            <person name="Magalhaes I.L.F."/>
            <person name="Oliveira U."/>
            <person name="Santos F.R."/>
            <person name="Vidigal T.H.D.A."/>
            <person name="Brescovit A.D."/>
            <person name="Santos A.J."/>
        </authorList>
    </citation>
    <scope>NUCLEOTIDE SEQUENCE</scope>
    <source>
        <tissue evidence="2">Shoot tissue taken approximately 20 cm above the soil surface</tissue>
    </source>
</reference>
<evidence type="ECO:0000313" key="2">
    <source>
        <dbReference type="EMBL" id="JAE16440.1"/>
    </source>
</evidence>
<dbReference type="EMBL" id="GBRH01181456">
    <property type="protein sequence ID" value="JAE16440.1"/>
    <property type="molecule type" value="Transcribed_RNA"/>
</dbReference>
<dbReference type="AlphaFoldDB" id="A0A0A9FUB7"/>
<feature type="region of interest" description="Disordered" evidence="1">
    <location>
        <begin position="1"/>
        <end position="27"/>
    </location>
</feature>
<evidence type="ECO:0000256" key="1">
    <source>
        <dbReference type="SAM" id="MobiDB-lite"/>
    </source>
</evidence>